<dbReference type="EMBL" id="LJGW01000149">
    <property type="protein sequence ID" value="OEV12293.1"/>
    <property type="molecule type" value="Genomic_DNA"/>
</dbReference>
<feature type="signal peptide" evidence="1">
    <location>
        <begin position="1"/>
        <end position="38"/>
    </location>
</feature>
<keyword evidence="1" id="KW-0732">Signal</keyword>
<keyword evidence="4" id="KW-1185">Reference proteome</keyword>
<name>A0A1E7L8I4_9ACTN</name>
<dbReference type="PROSITE" id="PS52006">
    <property type="entry name" value="GH64"/>
    <property type="match status" value="1"/>
</dbReference>
<evidence type="ECO:0000313" key="4">
    <source>
        <dbReference type="Proteomes" id="UP000176005"/>
    </source>
</evidence>
<accession>A0A1E7L8I4</accession>
<reference evidence="3 4" key="1">
    <citation type="journal article" date="2016" name="Front. Microbiol.">
        <title>Comparative Genomics Analysis of Streptomyces Species Reveals Their Adaptation to the Marine Environment and Their Diversity at the Genomic Level.</title>
        <authorList>
            <person name="Tian X."/>
            <person name="Zhang Z."/>
            <person name="Yang T."/>
            <person name="Chen M."/>
            <person name="Li J."/>
            <person name="Chen F."/>
            <person name="Yang J."/>
            <person name="Li W."/>
            <person name="Zhang B."/>
            <person name="Zhang Z."/>
            <person name="Wu J."/>
            <person name="Zhang C."/>
            <person name="Long L."/>
            <person name="Xiao J."/>
        </authorList>
    </citation>
    <scope>NUCLEOTIDE SEQUENCE [LARGE SCALE GENOMIC DNA]</scope>
    <source>
        <strain evidence="3 4">SCSIO 10429</strain>
    </source>
</reference>
<dbReference type="RefSeq" id="WP_070016244.1">
    <property type="nucleotide sequence ID" value="NZ_LJGW01000149.1"/>
</dbReference>
<proteinExistence type="predicted"/>
<dbReference type="InterPro" id="IPR006311">
    <property type="entry name" value="TAT_signal"/>
</dbReference>
<gene>
    <name evidence="3" type="ORF">AN218_09035</name>
</gene>
<dbReference type="InterPro" id="IPR032477">
    <property type="entry name" value="Glyco_hydro_64"/>
</dbReference>
<dbReference type="Proteomes" id="UP000176005">
    <property type="component" value="Unassembled WGS sequence"/>
</dbReference>
<comment type="caution">
    <text evidence="3">The sequence shown here is derived from an EMBL/GenBank/DDBJ whole genome shotgun (WGS) entry which is preliminary data.</text>
</comment>
<dbReference type="InterPro" id="IPR037176">
    <property type="entry name" value="Osmotin/thaumatin-like_sf"/>
</dbReference>
<dbReference type="Pfam" id="PF16483">
    <property type="entry name" value="Glyco_hydro_64"/>
    <property type="match status" value="2"/>
</dbReference>
<sequence length="328" mass="35447">MLSVLPARHRRPALLLAALVLALLALAAFAFTSPSAQAAPPAHADAAKAVAAGDPPPDDFWGDTDSIPPANNVLTVKVLNKTNGKYPDDQVYWTFNDETHTIAEQSTVDMAANSAGRMTFHLGSPDSKLTDFIEFTVGDDVFNGNTTRVDGFGLKLAMRLHSHDGDDVQVGEDYSTFQQSREETFAQFKDEVPDEFDGLADADQNSILAPRSSPDFQDGGAHADYFASYAQSAGVDASTAEIMGCSGALSEEAGKCSAVNRHVAHLPESDWSDPSKYYQEGPANYYAKFWHDHGINNLAYGFPYDDFAGQSSFVSHNDPQWLAVAVGW</sequence>
<feature type="domain" description="GH64" evidence="2">
    <location>
        <begin position="16"/>
        <end position="328"/>
    </location>
</feature>
<dbReference type="AlphaFoldDB" id="A0A1E7L8I4"/>
<feature type="chain" id="PRO_5009197137" description="GH64 domain-containing protein" evidence="1">
    <location>
        <begin position="39"/>
        <end position="328"/>
    </location>
</feature>
<dbReference type="PROSITE" id="PS51318">
    <property type="entry name" value="TAT"/>
    <property type="match status" value="1"/>
</dbReference>
<evidence type="ECO:0000259" key="2">
    <source>
        <dbReference type="PROSITE" id="PS52006"/>
    </source>
</evidence>
<organism evidence="3 4">
    <name type="scientific">Streptomyces nanshensis</name>
    <dbReference type="NCBI Taxonomy" id="518642"/>
    <lineage>
        <taxon>Bacteria</taxon>
        <taxon>Bacillati</taxon>
        <taxon>Actinomycetota</taxon>
        <taxon>Actinomycetes</taxon>
        <taxon>Kitasatosporales</taxon>
        <taxon>Streptomycetaceae</taxon>
        <taxon>Streptomyces</taxon>
    </lineage>
</organism>
<evidence type="ECO:0000256" key="1">
    <source>
        <dbReference type="SAM" id="SignalP"/>
    </source>
</evidence>
<protein>
    <recommendedName>
        <fullName evidence="2">GH64 domain-containing protein</fullName>
    </recommendedName>
</protein>
<dbReference type="CDD" id="cd09214">
    <property type="entry name" value="GH64-like"/>
    <property type="match status" value="1"/>
</dbReference>
<dbReference type="PATRIC" id="fig|518642.10.peg.2019"/>
<dbReference type="Gene3D" id="2.60.110.10">
    <property type="entry name" value="Thaumatin"/>
    <property type="match status" value="1"/>
</dbReference>
<evidence type="ECO:0000313" key="3">
    <source>
        <dbReference type="EMBL" id="OEV12293.1"/>
    </source>
</evidence>